<reference evidence="3 4" key="1">
    <citation type="submission" date="2024-01" db="EMBL/GenBank/DDBJ databases">
        <title>The genome of the rayed Mediterranean limpet Patella caerulea (Linnaeus, 1758).</title>
        <authorList>
            <person name="Anh-Thu Weber A."/>
            <person name="Halstead-Nussloch G."/>
        </authorList>
    </citation>
    <scope>NUCLEOTIDE SEQUENCE [LARGE SCALE GENOMIC DNA]</scope>
    <source>
        <strain evidence="3">AATW-2023a</strain>
        <tissue evidence="3">Whole specimen</tissue>
    </source>
</reference>
<keyword evidence="4" id="KW-1185">Reference proteome</keyword>
<feature type="coiled-coil region" evidence="1">
    <location>
        <begin position="53"/>
        <end position="83"/>
    </location>
</feature>
<proteinExistence type="predicted"/>
<gene>
    <name evidence="3" type="ORF">SNE40_018126</name>
</gene>
<evidence type="ECO:0000313" key="3">
    <source>
        <dbReference type="EMBL" id="KAK6171684.1"/>
    </source>
</evidence>
<evidence type="ECO:0000256" key="1">
    <source>
        <dbReference type="SAM" id="Coils"/>
    </source>
</evidence>
<sequence>MEELRREEDRRRLQAERDRREAERFRLLSMRQTKQDYAPSPDVRVIRPTSPNLHNLDLYRQQLREERRKLEDLLNRKIEVKKDIDLRVIKQKKQQ</sequence>
<feature type="region of interest" description="Disordered" evidence="2">
    <location>
        <begin position="24"/>
        <end position="49"/>
    </location>
</feature>
<name>A0AAN8J9V7_PATCE</name>
<dbReference type="AlphaFoldDB" id="A0AAN8J9V7"/>
<organism evidence="3 4">
    <name type="scientific">Patella caerulea</name>
    <name type="common">Rayed Mediterranean limpet</name>
    <dbReference type="NCBI Taxonomy" id="87958"/>
    <lineage>
        <taxon>Eukaryota</taxon>
        <taxon>Metazoa</taxon>
        <taxon>Spiralia</taxon>
        <taxon>Lophotrochozoa</taxon>
        <taxon>Mollusca</taxon>
        <taxon>Gastropoda</taxon>
        <taxon>Patellogastropoda</taxon>
        <taxon>Patelloidea</taxon>
        <taxon>Patellidae</taxon>
        <taxon>Patella</taxon>
    </lineage>
</organism>
<protein>
    <submittedName>
        <fullName evidence="3">Uncharacterized protein</fullName>
    </submittedName>
</protein>
<evidence type="ECO:0000256" key="2">
    <source>
        <dbReference type="SAM" id="MobiDB-lite"/>
    </source>
</evidence>
<dbReference type="Proteomes" id="UP001347796">
    <property type="component" value="Unassembled WGS sequence"/>
</dbReference>
<keyword evidence="1" id="KW-0175">Coiled coil</keyword>
<dbReference type="EMBL" id="JAZGQO010000013">
    <property type="protein sequence ID" value="KAK6171684.1"/>
    <property type="molecule type" value="Genomic_DNA"/>
</dbReference>
<comment type="caution">
    <text evidence="3">The sequence shown here is derived from an EMBL/GenBank/DDBJ whole genome shotgun (WGS) entry which is preliminary data.</text>
</comment>
<accession>A0AAN8J9V7</accession>
<evidence type="ECO:0000313" key="4">
    <source>
        <dbReference type="Proteomes" id="UP001347796"/>
    </source>
</evidence>